<evidence type="ECO:0000313" key="1">
    <source>
        <dbReference type="EMBL" id="KAI5681080.1"/>
    </source>
</evidence>
<name>A0ACC0C7Z9_CATRO</name>
<evidence type="ECO:0000313" key="2">
    <source>
        <dbReference type="Proteomes" id="UP001060085"/>
    </source>
</evidence>
<dbReference type="EMBL" id="CM044701">
    <property type="protein sequence ID" value="KAI5681080.1"/>
    <property type="molecule type" value="Genomic_DNA"/>
</dbReference>
<sequence>MTSTSKWEIRDRDAQFDPSIKYSSKVMVRLIEVFADLKIEEKIKEIWMNDPDKFNAERDMRRQRPNFELEGKTADFHPNELKKERRLYGDKALRKKASNSKTTRQPPTNGNEQPASQQTKQDLPTQTGQDLPTQTSSLREKAIVSSNPTRKRGKSRAMRS</sequence>
<comment type="caution">
    <text evidence="1">The sequence shown here is derived from an EMBL/GenBank/DDBJ whole genome shotgun (WGS) entry which is preliminary data.</text>
</comment>
<keyword evidence="2" id="KW-1185">Reference proteome</keyword>
<proteinExistence type="predicted"/>
<gene>
    <name evidence="1" type="ORF">M9H77_02307</name>
</gene>
<dbReference type="Proteomes" id="UP001060085">
    <property type="component" value="Linkage Group LG01"/>
</dbReference>
<accession>A0ACC0C7Z9</accession>
<organism evidence="1 2">
    <name type="scientific">Catharanthus roseus</name>
    <name type="common">Madagascar periwinkle</name>
    <name type="synonym">Vinca rosea</name>
    <dbReference type="NCBI Taxonomy" id="4058"/>
    <lineage>
        <taxon>Eukaryota</taxon>
        <taxon>Viridiplantae</taxon>
        <taxon>Streptophyta</taxon>
        <taxon>Embryophyta</taxon>
        <taxon>Tracheophyta</taxon>
        <taxon>Spermatophyta</taxon>
        <taxon>Magnoliopsida</taxon>
        <taxon>eudicotyledons</taxon>
        <taxon>Gunneridae</taxon>
        <taxon>Pentapetalae</taxon>
        <taxon>asterids</taxon>
        <taxon>lamiids</taxon>
        <taxon>Gentianales</taxon>
        <taxon>Apocynaceae</taxon>
        <taxon>Rauvolfioideae</taxon>
        <taxon>Vinceae</taxon>
        <taxon>Catharanthinae</taxon>
        <taxon>Catharanthus</taxon>
    </lineage>
</organism>
<protein>
    <submittedName>
        <fullName evidence="1">Uncharacterized protein</fullName>
    </submittedName>
</protein>
<reference evidence="2" key="1">
    <citation type="journal article" date="2023" name="Nat. Plants">
        <title>Single-cell RNA sequencing provides a high-resolution roadmap for understanding the multicellular compartmentation of specialized metabolism.</title>
        <authorList>
            <person name="Sun S."/>
            <person name="Shen X."/>
            <person name="Li Y."/>
            <person name="Li Y."/>
            <person name="Wang S."/>
            <person name="Li R."/>
            <person name="Zhang H."/>
            <person name="Shen G."/>
            <person name="Guo B."/>
            <person name="Wei J."/>
            <person name="Xu J."/>
            <person name="St-Pierre B."/>
            <person name="Chen S."/>
            <person name="Sun C."/>
        </authorList>
    </citation>
    <scope>NUCLEOTIDE SEQUENCE [LARGE SCALE GENOMIC DNA]</scope>
</reference>